<keyword evidence="2" id="KW-1185">Reference proteome</keyword>
<evidence type="ECO:0000313" key="1">
    <source>
        <dbReference type="EMBL" id="EMI20534.1"/>
    </source>
</evidence>
<organism evidence="1 2">
    <name type="scientific">Rhodopirellula maiorica SM1</name>
    <dbReference type="NCBI Taxonomy" id="1265738"/>
    <lineage>
        <taxon>Bacteria</taxon>
        <taxon>Pseudomonadati</taxon>
        <taxon>Planctomycetota</taxon>
        <taxon>Planctomycetia</taxon>
        <taxon>Pirellulales</taxon>
        <taxon>Pirellulaceae</taxon>
        <taxon>Novipirellula</taxon>
    </lineage>
</organism>
<evidence type="ECO:0000313" key="2">
    <source>
        <dbReference type="Proteomes" id="UP000011991"/>
    </source>
</evidence>
<dbReference type="AlphaFoldDB" id="M5S2W6"/>
<dbReference type="PATRIC" id="fig|1265738.3.peg.2581"/>
<dbReference type="RefSeq" id="WP_008695836.1">
    <property type="nucleotide sequence ID" value="NZ_ANOG01000361.1"/>
</dbReference>
<gene>
    <name evidence="1" type="ORF">RMSM_02566</name>
</gene>
<name>M5S2W6_9BACT</name>
<comment type="caution">
    <text evidence="1">The sequence shown here is derived from an EMBL/GenBank/DDBJ whole genome shotgun (WGS) entry which is preliminary data.</text>
</comment>
<sequence length="787" mass="84263">MATTVVELSGDEAKLLASLQRVIEKEREHERQLARTADAGNATGNEIEAALKRVQDADNKALKGLLSDLKRAGPEGKKLGDELQSHFRSTGQAGQKSIESIIGQLRRIDPAAAEAAEALRAEFAANEVSLKFDDSIRSIEQLGGAASRVIREMRDDLASIQLSPPNIDEYVKHLRQLDPAAAEVANRVRAELGDVEPEVAFDRIHSALADLGPESAELSNQITRTLATAGGDTAGLDSYLADLEKLGPAAKGVADEIRTRIAEADKQSEFDDTLAELKSLGGEAAAIAKGIEADLVAADAAAAGDMNEVLERLKRINPTVEASADRIKTELSDAARFGEGKFAETLDTLRSMGPVGRKVASELKTHLVNAGELAEQSIDDVILSLGKIDPAAEKAARAIKDKVQPEASTLDKTFEGTVQKFLAIGTAYSTFQSVLASINQYLVDQQTLLDDSLDKQRELAKAQQEAAKNLAGLSIVERDELLQRSIGEIANKAGFSFLAGITTALGAAVSRGATSEQAVDAVTQSARLERNTPEQLDETAAGAVAIQRQTGLTDIRQSIALLETTGTQAAIVDPAALVESLPKAIGSSVSTVREQDAEEASRQAAALFAVITQFGNDDRGTSSATFQTDFSTRMDSFFTGLDDELVDARSKIELLDRKIAKGAATEANIRDRERLAEFVTVATEVQQKGEGTVAFDTFFGRIQTLQQNEALQRQFVGEGFGEKQFQVVLNDIFDAESDAARQLRSSYQTIRADADFFEREASQIASGTPQLSVSNFVSRSEGGSPLN</sequence>
<dbReference type="OrthoDB" id="273665at2"/>
<dbReference type="EMBL" id="ANOG01000361">
    <property type="protein sequence ID" value="EMI20534.1"/>
    <property type="molecule type" value="Genomic_DNA"/>
</dbReference>
<protein>
    <submittedName>
        <fullName evidence="1">Uncharacterized protein</fullName>
    </submittedName>
</protein>
<proteinExistence type="predicted"/>
<dbReference type="Proteomes" id="UP000011991">
    <property type="component" value="Unassembled WGS sequence"/>
</dbReference>
<accession>M5S2W6</accession>
<reference evidence="1 2" key="1">
    <citation type="journal article" date="2013" name="Mar. Genomics">
        <title>Expression of sulfatases in Rhodopirellula baltica and the diversity of sulfatases in the genus Rhodopirellula.</title>
        <authorList>
            <person name="Wegner C.E."/>
            <person name="Richter-Heitmann T."/>
            <person name="Klindworth A."/>
            <person name="Klockow C."/>
            <person name="Richter M."/>
            <person name="Achstetter T."/>
            <person name="Glockner F.O."/>
            <person name="Harder J."/>
        </authorList>
    </citation>
    <scope>NUCLEOTIDE SEQUENCE [LARGE SCALE GENOMIC DNA]</scope>
    <source>
        <strain evidence="1 2">SM1</strain>
    </source>
</reference>